<dbReference type="InterPro" id="IPR050624">
    <property type="entry name" value="HTH-type_Tx_Regulator"/>
</dbReference>
<dbReference type="InterPro" id="IPR001647">
    <property type="entry name" value="HTH_TetR"/>
</dbReference>
<dbReference type="GO" id="GO:0003677">
    <property type="term" value="F:DNA binding"/>
    <property type="evidence" value="ECO:0007669"/>
    <property type="project" value="UniProtKB-UniRule"/>
</dbReference>
<evidence type="ECO:0000256" key="2">
    <source>
        <dbReference type="PROSITE-ProRule" id="PRU00335"/>
    </source>
</evidence>
<dbReference type="STRING" id="1121326.CLMAG_43370"/>
<keyword evidence="1 2" id="KW-0238">DNA-binding</keyword>
<dbReference type="PATRIC" id="fig|1121326.3.peg.4400"/>
<dbReference type="PRINTS" id="PR00455">
    <property type="entry name" value="HTHTETR"/>
</dbReference>
<gene>
    <name evidence="4" type="ORF">CLMAG_43370</name>
</gene>
<reference evidence="4 5" key="1">
    <citation type="submission" date="2016-04" db="EMBL/GenBank/DDBJ databases">
        <title>Genome sequence of Clostridium magnum DSM 2767.</title>
        <authorList>
            <person name="Poehlein A."/>
            <person name="Uhlig R."/>
            <person name="Fischer R."/>
            <person name="Bahl H."/>
            <person name="Daniel R."/>
        </authorList>
    </citation>
    <scope>NUCLEOTIDE SEQUENCE [LARGE SCALE GENOMIC DNA]</scope>
    <source>
        <strain evidence="4 5">DSM 2767</strain>
    </source>
</reference>
<dbReference type="InterPro" id="IPR009057">
    <property type="entry name" value="Homeodomain-like_sf"/>
</dbReference>
<dbReference type="PANTHER" id="PTHR43479:SF11">
    <property type="entry name" value="ACREF_ENVCD OPERON REPRESSOR-RELATED"/>
    <property type="match status" value="1"/>
</dbReference>
<evidence type="ECO:0000256" key="1">
    <source>
        <dbReference type="ARBA" id="ARBA00023125"/>
    </source>
</evidence>
<evidence type="ECO:0000259" key="3">
    <source>
        <dbReference type="PROSITE" id="PS50977"/>
    </source>
</evidence>
<dbReference type="Pfam" id="PF00440">
    <property type="entry name" value="TetR_N"/>
    <property type="match status" value="1"/>
</dbReference>
<comment type="caution">
    <text evidence="4">The sequence shown here is derived from an EMBL/GenBank/DDBJ whole genome shotgun (WGS) entry which is preliminary data.</text>
</comment>
<keyword evidence="5" id="KW-1185">Reference proteome</keyword>
<feature type="domain" description="HTH tetR-type" evidence="3">
    <location>
        <begin position="6"/>
        <end position="66"/>
    </location>
</feature>
<dbReference type="AlphaFoldDB" id="A0A161WFV2"/>
<organism evidence="4 5">
    <name type="scientific">Clostridium magnum DSM 2767</name>
    <dbReference type="NCBI Taxonomy" id="1121326"/>
    <lineage>
        <taxon>Bacteria</taxon>
        <taxon>Bacillati</taxon>
        <taxon>Bacillota</taxon>
        <taxon>Clostridia</taxon>
        <taxon>Eubacteriales</taxon>
        <taxon>Clostridiaceae</taxon>
        <taxon>Clostridium</taxon>
    </lineage>
</organism>
<dbReference type="PROSITE" id="PS50977">
    <property type="entry name" value="HTH_TETR_2"/>
    <property type="match status" value="1"/>
</dbReference>
<dbReference type="RefSeq" id="WP_066626864.1">
    <property type="nucleotide sequence ID" value="NZ_FQXL01000011.1"/>
</dbReference>
<dbReference type="SUPFAM" id="SSF46689">
    <property type="entry name" value="Homeodomain-like"/>
    <property type="match status" value="1"/>
</dbReference>
<accession>A0A161WFV2</accession>
<dbReference type="Gene3D" id="1.10.357.10">
    <property type="entry name" value="Tetracycline Repressor, domain 2"/>
    <property type="match status" value="1"/>
</dbReference>
<dbReference type="Proteomes" id="UP000076603">
    <property type="component" value="Unassembled WGS sequence"/>
</dbReference>
<name>A0A161WFV2_9CLOT</name>
<feature type="DNA-binding region" description="H-T-H motif" evidence="2">
    <location>
        <begin position="29"/>
        <end position="48"/>
    </location>
</feature>
<evidence type="ECO:0000313" key="4">
    <source>
        <dbReference type="EMBL" id="KZL90565.1"/>
    </source>
</evidence>
<dbReference type="EMBL" id="LWAE01000005">
    <property type="protein sequence ID" value="KZL90565.1"/>
    <property type="molecule type" value="Genomic_DNA"/>
</dbReference>
<sequence length="187" mass="21820">MRKKDDQKQKNIKEAVIKLTLEEGFHGTSISKIAKVAGVSPATVYVYYENKELMFQEIYLEYSEEIFDKLLSKVRKDMDGKELMEVLARSYYNYIQENEEIFRFVDQFSSCPALANSCGEKKGIKYLNRLLDEQKKNKIIKDIHNYNLNAMIFSPIKAIAINHCIREEDKLKLLKEIIIIIQSALLL</sequence>
<evidence type="ECO:0000313" key="5">
    <source>
        <dbReference type="Proteomes" id="UP000076603"/>
    </source>
</evidence>
<dbReference type="OrthoDB" id="494991at2"/>
<protein>
    <submittedName>
        <fullName evidence="4">Putative HTH-type transcriptional regulator</fullName>
    </submittedName>
</protein>
<dbReference type="PANTHER" id="PTHR43479">
    <property type="entry name" value="ACREF/ENVCD OPERON REPRESSOR-RELATED"/>
    <property type="match status" value="1"/>
</dbReference>
<proteinExistence type="predicted"/>